<feature type="non-terminal residue" evidence="3">
    <location>
        <position position="1"/>
    </location>
</feature>
<dbReference type="Pfam" id="PF00271">
    <property type="entry name" value="Helicase_C"/>
    <property type="match status" value="1"/>
</dbReference>
<dbReference type="PROSITE" id="PS51192">
    <property type="entry name" value="HELICASE_ATP_BIND_1"/>
    <property type="match status" value="1"/>
</dbReference>
<dbReference type="PROSITE" id="PS51194">
    <property type="entry name" value="HELICASE_CTER"/>
    <property type="match status" value="1"/>
</dbReference>
<dbReference type="InterPro" id="IPR021835">
    <property type="entry name" value="DUF3427"/>
</dbReference>
<dbReference type="InterPro" id="IPR050742">
    <property type="entry name" value="Helicase_Restrict-Modif_Enz"/>
</dbReference>
<dbReference type="InterPro" id="IPR025202">
    <property type="entry name" value="PLD-like_dom"/>
</dbReference>
<evidence type="ECO:0000259" key="2">
    <source>
        <dbReference type="PROSITE" id="PS51194"/>
    </source>
</evidence>
<dbReference type="SMART" id="SM00490">
    <property type="entry name" value="HELICc"/>
    <property type="match status" value="1"/>
</dbReference>
<keyword evidence="4" id="KW-1185">Reference proteome</keyword>
<dbReference type="InterPro" id="IPR014001">
    <property type="entry name" value="Helicase_ATP-bd"/>
</dbReference>
<dbReference type="Proteomes" id="UP000728968">
    <property type="component" value="Unassembled WGS sequence"/>
</dbReference>
<evidence type="ECO:0000313" key="4">
    <source>
        <dbReference type="Proteomes" id="UP000728968"/>
    </source>
</evidence>
<dbReference type="CDD" id="cd18032">
    <property type="entry name" value="DEXHc_RE_I_III_res"/>
    <property type="match status" value="1"/>
</dbReference>
<dbReference type="Pfam" id="PF13091">
    <property type="entry name" value="PLDc_2"/>
    <property type="match status" value="1"/>
</dbReference>
<dbReference type="InterPro" id="IPR006935">
    <property type="entry name" value="Helicase/UvrB_N"/>
</dbReference>
<dbReference type="RefSeq" id="WP_204716570.1">
    <property type="nucleotide sequence ID" value="NZ_JACJLT010000120.1"/>
</dbReference>
<dbReference type="Pfam" id="PF11907">
    <property type="entry name" value="DUF3427"/>
    <property type="match status" value="1"/>
</dbReference>
<dbReference type="InterPro" id="IPR058403">
    <property type="entry name" value="DUF8090"/>
</dbReference>
<dbReference type="PANTHER" id="PTHR47396:SF1">
    <property type="entry name" value="ATP-DEPENDENT HELICASE IRC3-RELATED"/>
    <property type="match status" value="1"/>
</dbReference>
<evidence type="ECO:0000313" key="3">
    <source>
        <dbReference type="EMBL" id="MBM6875888.1"/>
    </source>
</evidence>
<reference evidence="3 4" key="1">
    <citation type="journal article" date="2021" name="Sci. Rep.">
        <title>The distribution of antibiotic resistance genes in chicken gut microbiota commensals.</title>
        <authorList>
            <person name="Juricova H."/>
            <person name="Matiasovicova J."/>
            <person name="Kubasova T."/>
            <person name="Cejkova D."/>
            <person name="Rychlik I."/>
        </authorList>
    </citation>
    <scope>NUCLEOTIDE SEQUENCE [LARGE SCALE GENOMIC DNA]</scope>
    <source>
        <strain evidence="3 4">An425</strain>
    </source>
</reference>
<evidence type="ECO:0000259" key="1">
    <source>
        <dbReference type="PROSITE" id="PS51192"/>
    </source>
</evidence>
<dbReference type="InterPro" id="IPR027417">
    <property type="entry name" value="P-loop_NTPase"/>
</dbReference>
<dbReference type="InterPro" id="IPR001650">
    <property type="entry name" value="Helicase_C-like"/>
</dbReference>
<dbReference type="PANTHER" id="PTHR47396">
    <property type="entry name" value="TYPE I RESTRICTION ENZYME ECOKI R PROTEIN"/>
    <property type="match status" value="1"/>
</dbReference>
<accession>A0ABS2G5N8</accession>
<dbReference type="SUPFAM" id="SSF52540">
    <property type="entry name" value="P-loop containing nucleoside triphosphate hydrolases"/>
    <property type="match status" value="1"/>
</dbReference>
<feature type="domain" description="Helicase C-terminal" evidence="2">
    <location>
        <begin position="358"/>
        <end position="507"/>
    </location>
</feature>
<dbReference type="Pfam" id="PF26350">
    <property type="entry name" value="DUF8090"/>
    <property type="match status" value="1"/>
</dbReference>
<feature type="domain" description="Helicase ATP-binding" evidence="1">
    <location>
        <begin position="154"/>
        <end position="303"/>
    </location>
</feature>
<dbReference type="CDD" id="cd18799">
    <property type="entry name" value="SF2_C_EcoAI-like"/>
    <property type="match status" value="1"/>
</dbReference>
<dbReference type="SUPFAM" id="SSF56024">
    <property type="entry name" value="Phospholipase D/nuclease"/>
    <property type="match status" value="1"/>
</dbReference>
<name>A0ABS2G5N8_FUSMR</name>
<dbReference type="Pfam" id="PF04851">
    <property type="entry name" value="ResIII"/>
    <property type="match status" value="1"/>
</dbReference>
<comment type="caution">
    <text evidence="3">The sequence shown here is derived from an EMBL/GenBank/DDBJ whole genome shotgun (WGS) entry which is preliminary data.</text>
</comment>
<dbReference type="EMBL" id="JACJLT010000120">
    <property type="protein sequence ID" value="MBM6875888.1"/>
    <property type="molecule type" value="Genomic_DNA"/>
</dbReference>
<dbReference type="Gene3D" id="3.30.870.10">
    <property type="entry name" value="Endonuclease Chain A"/>
    <property type="match status" value="1"/>
</dbReference>
<dbReference type="Gene3D" id="3.40.50.300">
    <property type="entry name" value="P-loop containing nucleotide triphosphate hydrolases"/>
    <property type="match status" value="2"/>
</dbReference>
<organism evidence="3 4">
    <name type="scientific">Fusobacterium mortiferum</name>
    <dbReference type="NCBI Taxonomy" id="850"/>
    <lineage>
        <taxon>Bacteria</taxon>
        <taxon>Fusobacteriati</taxon>
        <taxon>Fusobacteriota</taxon>
        <taxon>Fusobacteriia</taxon>
        <taxon>Fusobacteriales</taxon>
        <taxon>Fusobacteriaceae</taxon>
        <taxon>Fusobacterium</taxon>
    </lineage>
</organism>
<protein>
    <submittedName>
        <fullName evidence="3">DUF3427 domain-containing protein</fullName>
    </submittedName>
</protein>
<dbReference type="SMART" id="SM00487">
    <property type="entry name" value="DEXDc"/>
    <property type="match status" value="1"/>
</dbReference>
<gene>
    <name evidence="3" type="ORF">H6A04_09550</name>
</gene>
<proteinExistence type="predicted"/>
<sequence length="873" mass="102540">KDLEVRGVKGKVLTGDYLTFTQPKALKKLLEFKNIELKVLSDEKFHAKGYFFRKGDIWTMIVGSSNLTQTALTVNFEWNLKINSLKDGKIATEILNNFYNVFNKIPALDMDSLLEYERVYNLTKEYTKKKKQEIREYKEIIPNIMQKQALENLNNLKNYERKGLLISATGTGKTYLSAFDVRNANPKRVLFIAHRKTILQKAKETYENILRDKKIVIYGEEDIDEADVVFAMIQTLSKENHMTKFSPDYFDYIVVDEVHHGGAKSYQSVLNYFIPKFLLGMTATPERGDNFDIYKLFDNNIAYEIRLHDALKEELLSPFHYFGISDIEIDGELINEKSGIKKLTADARVNHIIEKSRFYGYSGDKIHGLIFVSRIDEALLLEEKFQERGVKAIALTGDDSDEKRERSIAQLENGEIEYIITVDIFNEGVDIPCVNQVILLRPTESSIVYIQQLGRGLRKYPDKEYVVILDFIGNYEKNFLIPIAVSQNSNYDKDYMKRFIMNGTDMIPGQSSIIFEEIVKERIFENINRTNFSTKKNIEKDFILLEKQLGRVPMLYDFFEKNMIEPSVILKYKKTYDEVLRILKPREEFPTLDTRESNYLTFLSSFFTPAKRVHEMVILQELLNKERVSIEAIGKILEERYSLYNQEESIENGVKHLAKEIFVSLSTAKEFLPIIERYEDDIVLSGDFKKSYEGKLYFKNLIDDLIRYNLAYVEKNYKQREEETILRYKEYSKQEAFWYLNLDFNNGYQVSGYTVFEEQRKVILFITLDDTPPFTQYDNKFYDNRRFTWYSKNQRCLSRNGKLTAEGKIAENYYILEAFIKKKSGENFYYIGKVKEVLNPKEIVNYKGNSVVEYELLLKDEIEENLYNYLLEK</sequence>